<dbReference type="SUPFAM" id="SSF52980">
    <property type="entry name" value="Restriction endonuclease-like"/>
    <property type="match status" value="1"/>
</dbReference>
<dbReference type="GO" id="GO:0004519">
    <property type="term" value="F:endonuclease activity"/>
    <property type="evidence" value="ECO:0007669"/>
    <property type="project" value="UniProtKB-KW"/>
</dbReference>
<dbReference type="InterPro" id="IPR051703">
    <property type="entry name" value="NF-kappa-B_Signaling_Reg"/>
</dbReference>
<feature type="domain" description="YqaJ viral recombinase" evidence="1">
    <location>
        <begin position="34"/>
        <end position="175"/>
    </location>
</feature>
<protein>
    <submittedName>
        <fullName evidence="2">Endonuclease</fullName>
    </submittedName>
</protein>
<accession>A0A502DKS1</accession>
<dbReference type="AlphaFoldDB" id="A0A502DKS1"/>
<dbReference type="NCBIfam" id="TIGR03033">
    <property type="entry name" value="phage_rel_nuc"/>
    <property type="match status" value="1"/>
</dbReference>
<sequence>MTPHPAAPAAAPAALARRAPALKLVKTQSLSRAEWLDLRRGGVGSSDAAAAVGLNPYKSALQLWMEKTGREAALPQVDPNDDTSPMFWGTLLEPIVAAHYTRRTGNRIRRINAVLQHPTHPWMLANIDREVVGSADVQILECKTAGYHGVRLWEEGVPEYVQLQVLHQLAVTGKQAADVAVLVCGQELRVHRIERDDAQIADLIALEKAFWQHVEQDVAPQADGSDSADRALRALWPRDSGKTLDFTGDLHLSAAFSDLVALRQTLADTTARKAQVEQMIQQQMGEASVAKFDAGEVRWKRSKDSTSLDVERLLTEHPELEAIDARQYSITKPGSRRFTVKVSSAGDPSGEAP</sequence>
<dbReference type="Gene3D" id="3.90.320.10">
    <property type="match status" value="1"/>
</dbReference>
<dbReference type="RefSeq" id="WP_140843611.1">
    <property type="nucleotide sequence ID" value="NZ_RCZI01000004.1"/>
</dbReference>
<gene>
    <name evidence="2" type="ORF">EAH82_16740</name>
</gene>
<evidence type="ECO:0000259" key="1">
    <source>
        <dbReference type="Pfam" id="PF09588"/>
    </source>
</evidence>
<dbReference type="Pfam" id="PF09588">
    <property type="entry name" value="YqaJ"/>
    <property type="match status" value="1"/>
</dbReference>
<name>A0A502DKS1_9BURK</name>
<keyword evidence="2" id="KW-0540">Nuclease</keyword>
<dbReference type="OrthoDB" id="46225at2"/>
<dbReference type="InterPro" id="IPR017482">
    <property type="entry name" value="Lambda-type_endonuclease"/>
</dbReference>
<dbReference type="PANTHER" id="PTHR46609:SF6">
    <property type="entry name" value="EXONUCLEASE, PHAGE-TYPE_RECB, C-TERMINAL DOMAIN-CONTAINING PROTEIN-RELATED"/>
    <property type="match status" value="1"/>
</dbReference>
<dbReference type="InterPro" id="IPR011335">
    <property type="entry name" value="Restrct_endonuc-II-like"/>
</dbReference>
<evidence type="ECO:0000313" key="3">
    <source>
        <dbReference type="Proteomes" id="UP000319212"/>
    </source>
</evidence>
<dbReference type="InterPro" id="IPR019080">
    <property type="entry name" value="YqaJ_viral_recombinase"/>
</dbReference>
<keyword evidence="2" id="KW-0378">Hydrolase</keyword>
<reference evidence="2 3" key="1">
    <citation type="journal article" date="2019" name="Environ. Microbiol.">
        <title>Species interactions and distinct microbial communities in high Arctic permafrost affected cryosols are associated with the CH4 and CO2 gas fluxes.</title>
        <authorList>
            <person name="Altshuler I."/>
            <person name="Hamel J."/>
            <person name="Turney S."/>
            <person name="Magnuson E."/>
            <person name="Levesque R."/>
            <person name="Greer C."/>
            <person name="Whyte L.G."/>
        </authorList>
    </citation>
    <scope>NUCLEOTIDE SEQUENCE [LARGE SCALE GENOMIC DNA]</scope>
    <source>
        <strain evidence="2 3">S06.C</strain>
    </source>
</reference>
<dbReference type="InterPro" id="IPR011604">
    <property type="entry name" value="PDDEXK-like_dom_sf"/>
</dbReference>
<keyword evidence="2" id="KW-0255">Endonuclease</keyword>
<proteinExistence type="predicted"/>
<evidence type="ECO:0000313" key="2">
    <source>
        <dbReference type="EMBL" id="TPG26035.1"/>
    </source>
</evidence>
<dbReference type="Proteomes" id="UP000319212">
    <property type="component" value="Unassembled WGS sequence"/>
</dbReference>
<dbReference type="PANTHER" id="PTHR46609">
    <property type="entry name" value="EXONUCLEASE, PHAGE-TYPE/RECB, C-TERMINAL DOMAIN-CONTAINING PROTEIN"/>
    <property type="match status" value="1"/>
</dbReference>
<dbReference type="EMBL" id="RCZI01000004">
    <property type="protein sequence ID" value="TPG26035.1"/>
    <property type="molecule type" value="Genomic_DNA"/>
</dbReference>
<comment type="caution">
    <text evidence="2">The sequence shown here is derived from an EMBL/GenBank/DDBJ whole genome shotgun (WGS) entry which is preliminary data.</text>
</comment>
<organism evidence="2 3">
    <name type="scientific">Variovorax guangxiensis</name>
    <dbReference type="NCBI Taxonomy" id="1775474"/>
    <lineage>
        <taxon>Bacteria</taxon>
        <taxon>Pseudomonadati</taxon>
        <taxon>Pseudomonadota</taxon>
        <taxon>Betaproteobacteria</taxon>
        <taxon>Burkholderiales</taxon>
        <taxon>Comamonadaceae</taxon>
        <taxon>Variovorax</taxon>
    </lineage>
</organism>